<sequence length="565" mass="65606">MKLCTEKSFNNPLIYIFVVSILASICYEMYSKNKLLAIFVVSSFFIFIFKLKGNYIAIILILFFTIFIFNNIWFYQYIPDNIEEIRIIEVKNYYGKGKINGRNVNLYNINNEIKVGQKILAKGEFSKDNNIIKGYIGEYKINFYKIKQDDFISTLYKEREKIFKKIEEKLGNRKAALITSVAFGYKSELGEEDRDIMGELGISHAISVSGLHLSLIFSVLSKIFGIKMSLIISFIYVLFTGAPPSSVRAYIMIFIMSFGVVLRKTYNSLAALSLAGIIILLIRPYEVFGLGFILSFLATLGIILFNKDLNKKLYKLPNKIRDTVSISLCAQVFTLPILVLYFGEVSISFILGNMLVVPFIVILVILGNVLLVIQMIIPIFNYCLYLCNYIIKIIDFIMYKINNIGLELLYLHYSVAYFYIAILTTYYYYKRGFKRFLYYPLIIAIYILVLIYSPFLKIRYYKDGALLVSYKGNRVLIETSDYVDTEKLKRVTLADKIVRKVNRINIANEFVINGQGKNYILYTTNNKYLLLVNYEKIDWEYDIIDFRKGDIEEIIILNDKFLKGR</sequence>
<keyword evidence="9" id="KW-1185">Reference proteome</keyword>
<evidence type="ECO:0000256" key="6">
    <source>
        <dbReference type="SAM" id="Phobius"/>
    </source>
</evidence>
<accession>L1Q4C7</accession>
<evidence type="ECO:0000313" key="9">
    <source>
        <dbReference type="Proteomes" id="UP000010420"/>
    </source>
</evidence>
<dbReference type="HOGENOM" id="CLU_032033_1_0_9"/>
<feature type="transmembrane region" description="Helical" evidence="6">
    <location>
        <begin position="35"/>
        <end position="51"/>
    </location>
</feature>
<dbReference type="GO" id="GO:0005886">
    <property type="term" value="C:plasma membrane"/>
    <property type="evidence" value="ECO:0007669"/>
    <property type="project" value="UniProtKB-SubCell"/>
</dbReference>
<keyword evidence="4 6" id="KW-1133">Transmembrane helix</keyword>
<feature type="transmembrane region" description="Helical" evidence="6">
    <location>
        <begin position="12"/>
        <end position="30"/>
    </location>
</feature>
<dbReference type="OrthoDB" id="9761531at2"/>
<evidence type="ECO:0000256" key="4">
    <source>
        <dbReference type="ARBA" id="ARBA00022989"/>
    </source>
</evidence>
<evidence type="ECO:0000256" key="3">
    <source>
        <dbReference type="ARBA" id="ARBA00022692"/>
    </source>
</evidence>
<keyword evidence="3 6" id="KW-0812">Transmembrane</keyword>
<dbReference type="Pfam" id="PF03772">
    <property type="entry name" value="Competence"/>
    <property type="match status" value="1"/>
</dbReference>
<protein>
    <submittedName>
        <fullName evidence="8">ComEC/Rec2-like protein</fullName>
    </submittedName>
</protein>
<reference evidence="8 9" key="1">
    <citation type="submission" date="2012-05" db="EMBL/GenBank/DDBJ databases">
        <authorList>
            <person name="Weinstock G."/>
            <person name="Sodergren E."/>
            <person name="Lobos E.A."/>
            <person name="Fulton L."/>
            <person name="Fulton R."/>
            <person name="Courtney L."/>
            <person name="Fronick C."/>
            <person name="O'Laughlin M."/>
            <person name="Godfrey J."/>
            <person name="Wilson R.M."/>
            <person name="Miner T."/>
            <person name="Farmer C."/>
            <person name="Delehaunty K."/>
            <person name="Cordes M."/>
            <person name="Minx P."/>
            <person name="Tomlinson C."/>
            <person name="Chen J."/>
            <person name="Wollam A."/>
            <person name="Pepin K.H."/>
            <person name="Bhonagiri V."/>
            <person name="Zhang X."/>
            <person name="Suruliraj S."/>
            <person name="Warren W."/>
            <person name="Mitreva M."/>
            <person name="Mardis E.R."/>
            <person name="Wilson R.K."/>
        </authorList>
    </citation>
    <scope>NUCLEOTIDE SEQUENCE [LARGE SCALE GENOMIC DNA]</scope>
    <source>
        <strain evidence="8 9">DSM 1785</strain>
    </source>
</reference>
<feature type="domain" description="ComEC/Rec2-related protein" evidence="7">
    <location>
        <begin position="182"/>
        <end position="427"/>
    </location>
</feature>
<evidence type="ECO:0000256" key="5">
    <source>
        <dbReference type="ARBA" id="ARBA00023136"/>
    </source>
</evidence>
<name>L1Q4C7_9CLOT</name>
<feature type="transmembrane region" description="Helical" evidence="6">
    <location>
        <begin position="266"/>
        <end position="282"/>
    </location>
</feature>
<dbReference type="RefSeq" id="WP_005215731.1">
    <property type="nucleotide sequence ID" value="NZ_KB291705.1"/>
</dbReference>
<feature type="transmembrane region" description="Helical" evidence="6">
    <location>
        <begin position="410"/>
        <end position="429"/>
    </location>
</feature>
<feature type="transmembrane region" description="Helical" evidence="6">
    <location>
        <begin position="379"/>
        <end position="398"/>
    </location>
</feature>
<dbReference type="EMBL" id="AMEZ01000120">
    <property type="protein sequence ID" value="EKY22756.1"/>
    <property type="molecule type" value="Genomic_DNA"/>
</dbReference>
<comment type="caution">
    <text evidence="8">The sequence shown here is derived from an EMBL/GenBank/DDBJ whole genome shotgun (WGS) entry which is preliminary data.</text>
</comment>
<evidence type="ECO:0000256" key="2">
    <source>
        <dbReference type="ARBA" id="ARBA00022475"/>
    </source>
</evidence>
<proteinExistence type="predicted"/>
<feature type="transmembrane region" description="Helical" evidence="6">
    <location>
        <begin position="436"/>
        <end position="455"/>
    </location>
</feature>
<dbReference type="PANTHER" id="PTHR30619">
    <property type="entry name" value="DNA INTERNALIZATION/COMPETENCE PROTEIN COMEC/REC2"/>
    <property type="match status" value="1"/>
</dbReference>
<dbReference type="PATRIC" id="fig|545697.3.peg.3054"/>
<evidence type="ECO:0000256" key="1">
    <source>
        <dbReference type="ARBA" id="ARBA00004651"/>
    </source>
</evidence>
<dbReference type="Proteomes" id="UP000010420">
    <property type="component" value="Unassembled WGS sequence"/>
</dbReference>
<gene>
    <name evidence="8" type="ORF">HMPREF0216_03120</name>
</gene>
<dbReference type="STRING" id="545697.HMPREF0216_03120"/>
<dbReference type="InterPro" id="IPR004477">
    <property type="entry name" value="ComEC_N"/>
</dbReference>
<feature type="transmembrane region" description="Helical" evidence="6">
    <location>
        <begin position="288"/>
        <end position="305"/>
    </location>
</feature>
<dbReference type="NCBIfam" id="TIGR00360">
    <property type="entry name" value="ComEC_N-term"/>
    <property type="match status" value="1"/>
</dbReference>
<dbReference type="eggNOG" id="COG0658">
    <property type="taxonomic scope" value="Bacteria"/>
</dbReference>
<evidence type="ECO:0000259" key="7">
    <source>
        <dbReference type="Pfam" id="PF03772"/>
    </source>
</evidence>
<keyword evidence="2" id="KW-1003">Cell membrane</keyword>
<keyword evidence="5 6" id="KW-0472">Membrane</keyword>
<dbReference type="AlphaFoldDB" id="L1Q4C7"/>
<organism evidence="8 9">
    <name type="scientific">Clostridium celatum DSM 1785</name>
    <dbReference type="NCBI Taxonomy" id="545697"/>
    <lineage>
        <taxon>Bacteria</taxon>
        <taxon>Bacillati</taxon>
        <taxon>Bacillota</taxon>
        <taxon>Clostridia</taxon>
        <taxon>Eubacteriales</taxon>
        <taxon>Clostridiaceae</taxon>
        <taxon>Clostridium</taxon>
    </lineage>
</organism>
<evidence type="ECO:0000313" key="8">
    <source>
        <dbReference type="EMBL" id="EKY22756.1"/>
    </source>
</evidence>
<feature type="transmembrane region" description="Helical" evidence="6">
    <location>
        <begin position="349"/>
        <end position="372"/>
    </location>
</feature>
<dbReference type="InterPro" id="IPR052159">
    <property type="entry name" value="Competence_DNA_uptake"/>
</dbReference>
<feature type="transmembrane region" description="Helical" evidence="6">
    <location>
        <begin position="57"/>
        <end position="78"/>
    </location>
</feature>
<feature type="transmembrane region" description="Helical" evidence="6">
    <location>
        <begin position="326"/>
        <end position="343"/>
    </location>
</feature>
<comment type="subcellular location">
    <subcellularLocation>
        <location evidence="1">Cell membrane</location>
        <topology evidence="1">Multi-pass membrane protein</topology>
    </subcellularLocation>
</comment>
<dbReference type="PANTHER" id="PTHR30619:SF1">
    <property type="entry name" value="RECOMBINATION PROTEIN 2"/>
    <property type="match status" value="1"/>
</dbReference>